<evidence type="ECO:0000313" key="10">
    <source>
        <dbReference type="EMBL" id="PVU97162.1"/>
    </source>
</evidence>
<dbReference type="InterPro" id="IPR008928">
    <property type="entry name" value="6-hairpin_glycosidase_sf"/>
</dbReference>
<protein>
    <recommendedName>
        <fullName evidence="3">glucan 1,4-alpha-glucosidase</fullName>
        <ecNumber evidence="3">3.2.1.3</ecNumber>
    </recommendedName>
</protein>
<evidence type="ECO:0000256" key="2">
    <source>
        <dbReference type="ARBA" id="ARBA00006188"/>
    </source>
</evidence>
<feature type="domain" description="GH15-like" evidence="9">
    <location>
        <begin position="177"/>
        <end position="594"/>
    </location>
</feature>
<dbReference type="Gene3D" id="1.50.10.10">
    <property type="match status" value="1"/>
</dbReference>
<accession>A0A2T9YXU2</accession>
<feature type="transmembrane region" description="Helical" evidence="8">
    <location>
        <begin position="57"/>
        <end position="77"/>
    </location>
</feature>
<keyword evidence="4" id="KW-0378">Hydrolase</keyword>
<keyword evidence="8" id="KW-1133">Transmembrane helix</keyword>
<sequence length="613" mass="70615">MYLIALTSYISTYYLNTTKETSQISLLRSICIKPPTHEFLTAMMASLDVLRIVKKCVYINLTLILLLLLLGNIQLIYTGSKISAKNVLSDNYFKIVKKIQVIDNKNLNRTSVYNIASKNNLLHFAKAGFGNVARLSEYAAQIKKKFRKSSKHIYETEILDTWADKQYNISLKKIFANISPDGAKRGSVCASPSKSNPDYFYHWVRDSALTMSFLVDSLDCLKGEYINTISKLEDITEFSSSITQIPNTISGLGEPKYNMDGSAFNDNWGRPQNDGPALRAISLIKYANHLISQRKQIYFLYCNSNCTINRDLDYIVENWKAPSFDIWEEVKGTHYYSMMTQIKALEMGQRISALFGDFESAKRYYFTSMEMQLYLEKFWDKNNQIIKSTINWSGGLPGKPRDLDAQAILALLHTWDSDTDFYNNNTITRTLSTTIGLFKVFMQEYKITSFGLPAIAMGRYQGDKYNGYDSNGFGNPWPLLTMSIAELYYKIANGFMLEQRILIDYTTLKFINYPFQFKIKLKIKLSENQTILISHNTVEFWDIIKALFYNGEEFLKRVKYHTAIDGSMSEQWNRDSGFNQGAADLTWSYTAFCTMKNERDKIKKNLLKNNILY</sequence>
<evidence type="ECO:0000259" key="9">
    <source>
        <dbReference type="Pfam" id="PF00723"/>
    </source>
</evidence>
<dbReference type="InterPro" id="IPR000165">
    <property type="entry name" value="Glucoamylase"/>
</dbReference>
<evidence type="ECO:0000256" key="8">
    <source>
        <dbReference type="SAM" id="Phobius"/>
    </source>
</evidence>
<keyword evidence="7" id="KW-0624">Polysaccharide degradation</keyword>
<organism evidence="10 11">
    <name type="scientific">Smittium simulii</name>
    <dbReference type="NCBI Taxonomy" id="133385"/>
    <lineage>
        <taxon>Eukaryota</taxon>
        <taxon>Fungi</taxon>
        <taxon>Fungi incertae sedis</taxon>
        <taxon>Zoopagomycota</taxon>
        <taxon>Kickxellomycotina</taxon>
        <taxon>Harpellomycetes</taxon>
        <taxon>Harpellales</taxon>
        <taxon>Legeriomycetaceae</taxon>
        <taxon>Smittium</taxon>
    </lineage>
</organism>
<dbReference type="STRING" id="133385.A0A2T9YXU2"/>
<dbReference type="AlphaFoldDB" id="A0A2T9YXU2"/>
<evidence type="ECO:0000256" key="7">
    <source>
        <dbReference type="ARBA" id="ARBA00023326"/>
    </source>
</evidence>
<keyword evidence="5" id="KW-0119">Carbohydrate metabolism</keyword>
<evidence type="ECO:0000256" key="6">
    <source>
        <dbReference type="ARBA" id="ARBA00023295"/>
    </source>
</evidence>
<dbReference type="InterPro" id="IPR011613">
    <property type="entry name" value="GH15-like"/>
</dbReference>
<dbReference type="OrthoDB" id="6123450at2759"/>
<comment type="catalytic activity">
    <reaction evidence="1">
        <text>Hydrolysis of terminal (1-&gt;4)-linked alpha-D-glucose residues successively from non-reducing ends of the chains with release of beta-D-glucose.</text>
        <dbReference type="EC" id="3.2.1.3"/>
    </reaction>
</comment>
<proteinExistence type="inferred from homology"/>
<dbReference type="PANTHER" id="PTHR31616:SF9">
    <property type="entry name" value="GLUCOAMYLASE, INTRACELLULAR SPORULATION-SPECIFIC"/>
    <property type="match status" value="1"/>
</dbReference>
<dbReference type="InterPro" id="IPR012341">
    <property type="entry name" value="6hp_glycosidase-like_sf"/>
</dbReference>
<name>A0A2T9YXU2_9FUNG</name>
<dbReference type="GO" id="GO:0004339">
    <property type="term" value="F:glucan 1,4-alpha-glucosidase activity"/>
    <property type="evidence" value="ECO:0007669"/>
    <property type="project" value="UniProtKB-EC"/>
</dbReference>
<dbReference type="GO" id="GO:0000272">
    <property type="term" value="P:polysaccharide catabolic process"/>
    <property type="evidence" value="ECO:0007669"/>
    <property type="project" value="UniProtKB-KW"/>
</dbReference>
<gene>
    <name evidence="10" type="ORF">BB561_000711</name>
</gene>
<reference evidence="10 11" key="1">
    <citation type="journal article" date="2018" name="MBio">
        <title>Comparative Genomics Reveals the Core Gene Toolbox for the Fungus-Insect Symbiosis.</title>
        <authorList>
            <person name="Wang Y."/>
            <person name="Stata M."/>
            <person name="Wang W."/>
            <person name="Stajich J.E."/>
            <person name="White M.M."/>
            <person name="Moncalvo J.M."/>
        </authorList>
    </citation>
    <scope>NUCLEOTIDE SEQUENCE [LARGE SCALE GENOMIC DNA]</scope>
    <source>
        <strain evidence="10 11">SWE-8-4</strain>
    </source>
</reference>
<dbReference type="PRINTS" id="PR00736">
    <property type="entry name" value="GLHYDRLASE15"/>
</dbReference>
<dbReference type="Pfam" id="PF00723">
    <property type="entry name" value="Glyco_hydro_15"/>
    <property type="match status" value="1"/>
</dbReference>
<evidence type="ECO:0000256" key="5">
    <source>
        <dbReference type="ARBA" id="ARBA00023277"/>
    </source>
</evidence>
<evidence type="ECO:0000256" key="1">
    <source>
        <dbReference type="ARBA" id="ARBA00001863"/>
    </source>
</evidence>
<keyword evidence="11" id="KW-1185">Reference proteome</keyword>
<dbReference type="PANTHER" id="PTHR31616">
    <property type="entry name" value="TREHALASE"/>
    <property type="match status" value="1"/>
</dbReference>
<dbReference type="Proteomes" id="UP000245383">
    <property type="component" value="Unassembled WGS sequence"/>
</dbReference>
<dbReference type="EC" id="3.2.1.3" evidence="3"/>
<keyword evidence="8" id="KW-0812">Transmembrane</keyword>
<evidence type="ECO:0000256" key="4">
    <source>
        <dbReference type="ARBA" id="ARBA00022801"/>
    </source>
</evidence>
<keyword evidence="8" id="KW-0472">Membrane</keyword>
<evidence type="ECO:0000256" key="3">
    <source>
        <dbReference type="ARBA" id="ARBA00012593"/>
    </source>
</evidence>
<dbReference type="SUPFAM" id="SSF48208">
    <property type="entry name" value="Six-hairpin glycosidases"/>
    <property type="match status" value="1"/>
</dbReference>
<comment type="similarity">
    <text evidence="2">Belongs to the glycosyl hydrolase 15 family.</text>
</comment>
<comment type="caution">
    <text evidence="10">The sequence shown here is derived from an EMBL/GenBank/DDBJ whole genome shotgun (WGS) entry which is preliminary data.</text>
</comment>
<dbReference type="EMBL" id="MBFR01000017">
    <property type="protein sequence ID" value="PVU97162.1"/>
    <property type="molecule type" value="Genomic_DNA"/>
</dbReference>
<keyword evidence="6" id="KW-0326">Glycosidase</keyword>
<evidence type="ECO:0000313" key="11">
    <source>
        <dbReference type="Proteomes" id="UP000245383"/>
    </source>
</evidence>
<dbReference type="GO" id="GO:0000324">
    <property type="term" value="C:fungal-type vacuole"/>
    <property type="evidence" value="ECO:0007669"/>
    <property type="project" value="TreeGrafter"/>
</dbReference>